<evidence type="ECO:0000259" key="2">
    <source>
        <dbReference type="Pfam" id="PF22936"/>
    </source>
</evidence>
<name>A0A6L2LS68_TANCI</name>
<protein>
    <submittedName>
        <fullName evidence="3">Integrase, catalytic region, zinc finger, CCHC-type, peptidase aspartic, catalytic</fullName>
    </submittedName>
</protein>
<evidence type="ECO:0000256" key="1">
    <source>
        <dbReference type="SAM" id="MobiDB-lite"/>
    </source>
</evidence>
<gene>
    <name evidence="3" type="ORF">Tci_036641</name>
</gene>
<dbReference type="EMBL" id="BKCJ010005060">
    <property type="protein sequence ID" value="GEU64663.1"/>
    <property type="molecule type" value="Genomic_DNA"/>
</dbReference>
<evidence type="ECO:0000313" key="3">
    <source>
        <dbReference type="EMBL" id="GEU64663.1"/>
    </source>
</evidence>
<dbReference type="InterPro" id="IPR054722">
    <property type="entry name" value="PolX-like_BBD"/>
</dbReference>
<organism evidence="3">
    <name type="scientific">Tanacetum cinerariifolium</name>
    <name type="common">Dalmatian daisy</name>
    <name type="synonym">Chrysanthemum cinerariifolium</name>
    <dbReference type="NCBI Taxonomy" id="118510"/>
    <lineage>
        <taxon>Eukaryota</taxon>
        <taxon>Viridiplantae</taxon>
        <taxon>Streptophyta</taxon>
        <taxon>Embryophyta</taxon>
        <taxon>Tracheophyta</taxon>
        <taxon>Spermatophyta</taxon>
        <taxon>Magnoliopsida</taxon>
        <taxon>eudicotyledons</taxon>
        <taxon>Gunneridae</taxon>
        <taxon>Pentapetalae</taxon>
        <taxon>asterids</taxon>
        <taxon>campanulids</taxon>
        <taxon>Asterales</taxon>
        <taxon>Asteraceae</taxon>
        <taxon>Asteroideae</taxon>
        <taxon>Anthemideae</taxon>
        <taxon>Anthemidinae</taxon>
        <taxon>Tanacetum</taxon>
    </lineage>
</organism>
<feature type="compositionally biased region" description="Polar residues" evidence="1">
    <location>
        <begin position="24"/>
        <end position="33"/>
    </location>
</feature>
<feature type="region of interest" description="Disordered" evidence="1">
    <location>
        <begin position="24"/>
        <end position="49"/>
    </location>
</feature>
<proteinExistence type="predicted"/>
<sequence>MYEEFYATKNLKVLDNSAANTLNNEDTLSSSSVIDEEHESPQVVSSSEEPIVNEPTTLVSDNNADELVQEDLVLWIINSGCSKHMTRNLKLLRNFLEKFIGVVRFDNHHFPTITGYGDYVQDLYNLFGPMYEEFYATKNLKVLDNSAANTLNNEDTLSSSSVIVEEHESPQVVSSSEEPIVNEPTTLVSDNNADELVQEDVAELDENFNTHKI</sequence>
<reference evidence="3" key="1">
    <citation type="journal article" date="2019" name="Sci. Rep.">
        <title>Draft genome of Tanacetum cinerariifolium, the natural source of mosquito coil.</title>
        <authorList>
            <person name="Yamashiro T."/>
            <person name="Shiraishi A."/>
            <person name="Satake H."/>
            <person name="Nakayama K."/>
        </authorList>
    </citation>
    <scope>NUCLEOTIDE SEQUENCE</scope>
</reference>
<feature type="domain" description="Retrovirus-related Pol polyprotein from transposon TNT 1-94-like beta-barrel" evidence="2">
    <location>
        <begin position="75"/>
        <end position="119"/>
    </location>
</feature>
<dbReference type="Pfam" id="PF22936">
    <property type="entry name" value="Pol_BBD"/>
    <property type="match status" value="1"/>
</dbReference>
<comment type="caution">
    <text evidence="3">The sequence shown here is derived from an EMBL/GenBank/DDBJ whole genome shotgun (WGS) entry which is preliminary data.</text>
</comment>
<dbReference type="AlphaFoldDB" id="A0A6L2LS68"/>
<accession>A0A6L2LS68</accession>